<evidence type="ECO:0000313" key="3">
    <source>
        <dbReference type="Proteomes" id="UP000250043"/>
    </source>
</evidence>
<organism evidence="2 3">
    <name type="scientific">Obba rivulosa</name>
    <dbReference type="NCBI Taxonomy" id="1052685"/>
    <lineage>
        <taxon>Eukaryota</taxon>
        <taxon>Fungi</taxon>
        <taxon>Dikarya</taxon>
        <taxon>Basidiomycota</taxon>
        <taxon>Agaricomycotina</taxon>
        <taxon>Agaricomycetes</taxon>
        <taxon>Polyporales</taxon>
        <taxon>Gelatoporiaceae</taxon>
        <taxon>Obba</taxon>
    </lineage>
</organism>
<reference evidence="2 3" key="1">
    <citation type="submission" date="2016-07" db="EMBL/GenBank/DDBJ databases">
        <title>Draft genome of the white-rot fungus Obba rivulosa 3A-2.</title>
        <authorList>
            <consortium name="DOE Joint Genome Institute"/>
            <person name="Miettinen O."/>
            <person name="Riley R."/>
            <person name="Acob R."/>
            <person name="Barry K."/>
            <person name="Cullen D."/>
            <person name="De Vries R."/>
            <person name="Hainaut M."/>
            <person name="Hatakka A."/>
            <person name="Henrissat B."/>
            <person name="Hilden K."/>
            <person name="Kuo R."/>
            <person name="Labutti K."/>
            <person name="Lipzen A."/>
            <person name="Makela M.R."/>
            <person name="Sandor L."/>
            <person name="Spatafora J.W."/>
            <person name="Grigoriev I.V."/>
            <person name="Hibbett D.S."/>
        </authorList>
    </citation>
    <scope>NUCLEOTIDE SEQUENCE [LARGE SCALE GENOMIC DNA]</scope>
    <source>
        <strain evidence="2 3">3A-2</strain>
    </source>
</reference>
<dbReference type="OrthoDB" id="2804759at2759"/>
<evidence type="ECO:0000256" key="1">
    <source>
        <dbReference type="SAM" id="MobiDB-lite"/>
    </source>
</evidence>
<sequence>MTRARRFSPVSGYPHTHRYALRGHAKQVDVKPAPSCTGKTAFNVFSGNHRSELALVWQNDPRVPSLASRRVWADARGIDPALVHAWFSRMRAKAIKHGKKPFTGTYDLSPVAPGDHVLSHHSTTVDDIKVKREYAASPTLREEPVPKRRKVDAGVVSRAFDAAERRHAPGMKIKLEKMDLPLSDVQTAAIRHTRTHDKTPHPACPICAQTLFASSTTSYLPLSSPPSEASSTPGLTTSALPSSDLDVDDLEPLTPIDSDDEAELVLSGSACRFLDVHCASSLLDLHELFASRHSGADLKMSEAHIRSPGTCIDFTSTHIPSLDVPHDLPENALDGPRPAACDTALPPRQRRKHATFLNSSVDVTATSRVDSGCNTSGSIPCSAAESVGAGLPDALSDSFGLTSNTNGPLADQIIPTQDKPSVDSGISDIALTETPLRPLVTDRFPLAHTRYASATPICSPSQASNGCSTQKIAPFISPEVALDHSSSVTVTGAELQISRTVAQMLLACSHVATSSPVSANVRVDIAENALLLKHEYREVQGLTQSQPVREDSDDEIEVPLADMIHLARRQAREPIAAPLAELKLLPKSPEGLRNQRLRKDRVDDRPIKDVTNMQVENRKPKRRGKGATSVKTEIPDTVLAKIPIASKRTEAAKKTRKPRVKKEQYAAPALTAEEPRSSAKTPQRPTAKMKASAKKTCQTKSGVSQAQTQNSAPAPVIYDPDSLSALVLRWQARPSQYLRRPPAPLRPPRPWTYAPAELTAFDEIVWDADGFQHMELSAIPWLACIEQVTHPLRISTTPQDMIDVQFEARMLCYTGIGMSMSIKDVLGIPDHINAELLDMNERLNTELGLEDRRFESSIRSAFTLC</sequence>
<dbReference type="AlphaFoldDB" id="A0A8E2B235"/>
<feature type="compositionally biased region" description="Polar residues" evidence="1">
    <location>
        <begin position="695"/>
        <end position="712"/>
    </location>
</feature>
<name>A0A8E2B235_9APHY</name>
<keyword evidence="3" id="KW-1185">Reference proteome</keyword>
<feature type="compositionally biased region" description="Low complexity" evidence="1">
    <location>
        <begin position="222"/>
        <end position="233"/>
    </location>
</feature>
<feature type="region of interest" description="Disordered" evidence="1">
    <location>
        <begin position="645"/>
        <end position="715"/>
    </location>
</feature>
<evidence type="ECO:0000313" key="2">
    <source>
        <dbReference type="EMBL" id="OCH90787.1"/>
    </source>
</evidence>
<dbReference type="Proteomes" id="UP000250043">
    <property type="component" value="Unassembled WGS sequence"/>
</dbReference>
<protein>
    <submittedName>
        <fullName evidence="2">Uncharacterized protein</fullName>
    </submittedName>
</protein>
<proteinExistence type="predicted"/>
<feature type="region of interest" description="Disordered" evidence="1">
    <location>
        <begin position="222"/>
        <end position="247"/>
    </location>
</feature>
<accession>A0A8E2B235</accession>
<dbReference type="EMBL" id="KV722398">
    <property type="protein sequence ID" value="OCH90787.1"/>
    <property type="molecule type" value="Genomic_DNA"/>
</dbReference>
<gene>
    <name evidence="2" type="ORF">OBBRIDRAFT_825759</name>
</gene>
<feature type="region of interest" description="Disordered" evidence="1">
    <location>
        <begin position="590"/>
        <end position="632"/>
    </location>
</feature>